<dbReference type="Proteomes" id="UP000294692">
    <property type="component" value="Unassembled WGS sequence"/>
</dbReference>
<accession>A0A4R3VH01</accession>
<evidence type="ECO:0000256" key="3">
    <source>
        <dbReference type="ARBA" id="ARBA00023163"/>
    </source>
</evidence>
<keyword evidence="2" id="KW-0238">DNA-binding</keyword>
<reference evidence="4 5" key="1">
    <citation type="submission" date="2019-03" db="EMBL/GenBank/DDBJ databases">
        <title>Genomic Encyclopedia of Type Strains, Phase IV (KMG-IV): sequencing the most valuable type-strain genomes for metagenomic binning, comparative biology and taxonomic classification.</title>
        <authorList>
            <person name="Goeker M."/>
        </authorList>
    </citation>
    <scope>NUCLEOTIDE SEQUENCE [LARGE SCALE GENOMIC DNA]</scope>
    <source>
        <strain evidence="4 5">DSM 100048</strain>
    </source>
</reference>
<evidence type="ECO:0000256" key="1">
    <source>
        <dbReference type="ARBA" id="ARBA00023015"/>
    </source>
</evidence>
<evidence type="ECO:0000313" key="4">
    <source>
        <dbReference type="EMBL" id="TCV03034.1"/>
    </source>
</evidence>
<dbReference type="EMBL" id="SMBX01000001">
    <property type="protein sequence ID" value="TCV03034.1"/>
    <property type="molecule type" value="Genomic_DNA"/>
</dbReference>
<dbReference type="OrthoDB" id="8654052at2"/>
<sequence length="187" mass="21198">MSKDDIQLLSALALALTRYPRSTLQQLATHAGISKATLYRMARTREEVVERIVAHASGALADAFDNAGLEDQPPLQALHKLTTALLDIRQFFSFLLMNHWLTHMDRGQDPHETEECQHYIRRVHAFFQRGQEEGVFRADVPSLWLARSYDFLLFSMMESEQRGDIEPDAMVGLVEQLFLGGALAKQA</sequence>
<gene>
    <name evidence="4" type="ORF">EV686_101496</name>
</gene>
<comment type="caution">
    <text evidence="4">The sequence shown here is derived from an EMBL/GenBank/DDBJ whole genome shotgun (WGS) entry which is preliminary data.</text>
</comment>
<dbReference type="InterPro" id="IPR036271">
    <property type="entry name" value="Tet_transcr_reg_TetR-rel_C_sf"/>
</dbReference>
<dbReference type="InterPro" id="IPR009057">
    <property type="entry name" value="Homeodomain-like_sf"/>
</dbReference>
<dbReference type="Gene3D" id="1.10.357.10">
    <property type="entry name" value="Tetracycline Repressor, domain 2"/>
    <property type="match status" value="1"/>
</dbReference>
<protein>
    <submittedName>
        <fullName evidence="4">TetR family transcriptional regulator</fullName>
    </submittedName>
</protein>
<dbReference type="AlphaFoldDB" id="A0A4R3VH01"/>
<dbReference type="GO" id="GO:0003700">
    <property type="term" value="F:DNA-binding transcription factor activity"/>
    <property type="evidence" value="ECO:0007669"/>
    <property type="project" value="TreeGrafter"/>
</dbReference>
<keyword evidence="3" id="KW-0804">Transcription</keyword>
<keyword evidence="1" id="KW-0805">Transcription regulation</keyword>
<proteinExistence type="predicted"/>
<organism evidence="4 5">
    <name type="scientific">Paracandidimonas soli</name>
    <dbReference type="NCBI Taxonomy" id="1917182"/>
    <lineage>
        <taxon>Bacteria</taxon>
        <taxon>Pseudomonadati</taxon>
        <taxon>Pseudomonadota</taxon>
        <taxon>Betaproteobacteria</taxon>
        <taxon>Burkholderiales</taxon>
        <taxon>Alcaligenaceae</taxon>
        <taxon>Paracandidimonas</taxon>
    </lineage>
</organism>
<dbReference type="PANTHER" id="PTHR30055">
    <property type="entry name" value="HTH-TYPE TRANSCRIPTIONAL REGULATOR RUTR"/>
    <property type="match status" value="1"/>
</dbReference>
<name>A0A4R3VH01_9BURK</name>
<dbReference type="SUPFAM" id="SSF46689">
    <property type="entry name" value="Homeodomain-like"/>
    <property type="match status" value="1"/>
</dbReference>
<evidence type="ECO:0000313" key="5">
    <source>
        <dbReference type="Proteomes" id="UP000294692"/>
    </source>
</evidence>
<keyword evidence="5" id="KW-1185">Reference proteome</keyword>
<dbReference type="RefSeq" id="WP_132473083.1">
    <property type="nucleotide sequence ID" value="NZ_JBHRVM010000001.1"/>
</dbReference>
<evidence type="ECO:0000256" key="2">
    <source>
        <dbReference type="ARBA" id="ARBA00023125"/>
    </source>
</evidence>
<dbReference type="SUPFAM" id="SSF48498">
    <property type="entry name" value="Tetracyclin repressor-like, C-terminal domain"/>
    <property type="match status" value="1"/>
</dbReference>
<dbReference type="PANTHER" id="PTHR30055:SF234">
    <property type="entry name" value="HTH-TYPE TRANSCRIPTIONAL REGULATOR BETI"/>
    <property type="match status" value="1"/>
</dbReference>
<dbReference type="GO" id="GO:0000976">
    <property type="term" value="F:transcription cis-regulatory region binding"/>
    <property type="evidence" value="ECO:0007669"/>
    <property type="project" value="TreeGrafter"/>
</dbReference>
<dbReference type="InterPro" id="IPR050109">
    <property type="entry name" value="HTH-type_TetR-like_transc_reg"/>
</dbReference>